<organism evidence="1 2">
    <name type="scientific">Racocetra fulgida</name>
    <dbReference type="NCBI Taxonomy" id="60492"/>
    <lineage>
        <taxon>Eukaryota</taxon>
        <taxon>Fungi</taxon>
        <taxon>Fungi incertae sedis</taxon>
        <taxon>Mucoromycota</taxon>
        <taxon>Glomeromycotina</taxon>
        <taxon>Glomeromycetes</taxon>
        <taxon>Diversisporales</taxon>
        <taxon>Gigasporaceae</taxon>
        <taxon>Racocetra</taxon>
    </lineage>
</organism>
<comment type="caution">
    <text evidence="1">The sequence shown here is derived from an EMBL/GenBank/DDBJ whole genome shotgun (WGS) entry which is preliminary data.</text>
</comment>
<accession>A0A9N9K1D1</accession>
<sequence>QITIVDLDENDTYHDLCNDVLMGYQVRLNVNANHPRAPTLAISEFQHQSTSDLISFPPWQPSLLMFPAQAKWIPRDINAEYDLCQAFPYLSLTEHPTREASIPNALANVPMFHRRWLSPIRLNCSLGRAENTNHFTHYRHLTGAFGLSKNIRALYLYSGTMGAILDSTPNNNWFHPSLLHAANWLKINN</sequence>
<dbReference type="EMBL" id="CAJVPZ010075640">
    <property type="protein sequence ID" value="CAG8804030.1"/>
    <property type="molecule type" value="Genomic_DNA"/>
</dbReference>
<proteinExistence type="predicted"/>
<feature type="non-terminal residue" evidence="1">
    <location>
        <position position="189"/>
    </location>
</feature>
<evidence type="ECO:0000313" key="2">
    <source>
        <dbReference type="Proteomes" id="UP000789396"/>
    </source>
</evidence>
<reference evidence="1" key="1">
    <citation type="submission" date="2021-06" db="EMBL/GenBank/DDBJ databases">
        <authorList>
            <person name="Kallberg Y."/>
            <person name="Tangrot J."/>
            <person name="Rosling A."/>
        </authorList>
    </citation>
    <scope>NUCLEOTIDE SEQUENCE</scope>
    <source>
        <strain evidence="1">IN212</strain>
    </source>
</reference>
<name>A0A9N9K1D1_9GLOM</name>
<protein>
    <submittedName>
        <fullName evidence="1">201_t:CDS:1</fullName>
    </submittedName>
</protein>
<feature type="non-terminal residue" evidence="1">
    <location>
        <position position="1"/>
    </location>
</feature>
<dbReference type="OrthoDB" id="2440770at2759"/>
<keyword evidence="2" id="KW-1185">Reference proteome</keyword>
<gene>
    <name evidence="1" type="ORF">RFULGI_LOCUS18035</name>
</gene>
<evidence type="ECO:0000313" key="1">
    <source>
        <dbReference type="EMBL" id="CAG8804030.1"/>
    </source>
</evidence>
<dbReference type="Proteomes" id="UP000789396">
    <property type="component" value="Unassembled WGS sequence"/>
</dbReference>
<dbReference type="AlphaFoldDB" id="A0A9N9K1D1"/>